<dbReference type="Proteomes" id="UP001501821">
    <property type="component" value="Unassembled WGS sequence"/>
</dbReference>
<protein>
    <submittedName>
        <fullName evidence="2">SMP-30/gluconolactonase/LRE family protein</fullName>
    </submittedName>
</protein>
<dbReference type="PANTHER" id="PTHR47572">
    <property type="entry name" value="LIPOPROTEIN-RELATED"/>
    <property type="match status" value="1"/>
</dbReference>
<dbReference type="PANTHER" id="PTHR47572:SF5">
    <property type="entry name" value="BLR2277 PROTEIN"/>
    <property type="match status" value="1"/>
</dbReference>
<dbReference type="InterPro" id="IPR011042">
    <property type="entry name" value="6-blade_b-propeller_TolB-like"/>
</dbReference>
<dbReference type="InterPro" id="IPR013658">
    <property type="entry name" value="SGL"/>
</dbReference>
<reference evidence="3" key="1">
    <citation type="journal article" date="2019" name="Int. J. Syst. Evol. Microbiol.">
        <title>The Global Catalogue of Microorganisms (GCM) 10K type strain sequencing project: providing services to taxonomists for standard genome sequencing and annotation.</title>
        <authorList>
            <consortium name="The Broad Institute Genomics Platform"/>
            <consortium name="The Broad Institute Genome Sequencing Center for Infectious Disease"/>
            <person name="Wu L."/>
            <person name="Ma J."/>
        </authorList>
    </citation>
    <scope>NUCLEOTIDE SEQUENCE [LARGE SCALE GENOMIC DNA]</scope>
    <source>
        <strain evidence="3">JCM 16953</strain>
    </source>
</reference>
<feature type="domain" description="SMP-30/Gluconolactonase/LRE-like region" evidence="1">
    <location>
        <begin position="13"/>
        <end position="243"/>
    </location>
</feature>
<evidence type="ECO:0000259" key="1">
    <source>
        <dbReference type="Pfam" id="PF08450"/>
    </source>
</evidence>
<dbReference type="InterPro" id="IPR051262">
    <property type="entry name" value="SMP-30/CGR1_Lactonase"/>
</dbReference>
<comment type="caution">
    <text evidence="2">The sequence shown here is derived from an EMBL/GenBank/DDBJ whole genome shotgun (WGS) entry which is preliminary data.</text>
</comment>
<dbReference type="Gene3D" id="2.120.10.30">
    <property type="entry name" value="TolB, C-terminal domain"/>
    <property type="match status" value="1"/>
</dbReference>
<evidence type="ECO:0000313" key="2">
    <source>
        <dbReference type="EMBL" id="GAA3817102.1"/>
    </source>
</evidence>
<sequence length="266" mass="27963">MSEPSVVLSGLAFPESPRCHDGRVYVADWGAGEVHALLDGGGSEVVARGTSFPLCIDFLPDGRLLLVNGRELIVQDADGSRSTYADLSALSEFDFNDVTVHPDGFVYVGNGDFEFPGGEPGPGFVALVRPDGHVERAAEGVLFPNGMVVVGDELVVAESYAHCLTAFAIGPDGSLGPGRTWADLGDHYPDGVCVDEQGRIWYADVPHESCTLVADGGEVVRTVDLDRGAFSCALDGEVLYVATNVWKGVPQPGRNGQLVAVDVSGS</sequence>
<keyword evidence="3" id="KW-1185">Reference proteome</keyword>
<gene>
    <name evidence="2" type="ORF">GCM10022242_18840</name>
</gene>
<organism evidence="2 3">
    <name type="scientific">Nocardioides panacisoli</name>
    <dbReference type="NCBI Taxonomy" id="627624"/>
    <lineage>
        <taxon>Bacteria</taxon>
        <taxon>Bacillati</taxon>
        <taxon>Actinomycetota</taxon>
        <taxon>Actinomycetes</taxon>
        <taxon>Propionibacteriales</taxon>
        <taxon>Nocardioidaceae</taxon>
        <taxon>Nocardioides</taxon>
    </lineage>
</organism>
<dbReference type="Pfam" id="PF08450">
    <property type="entry name" value="SGL"/>
    <property type="match status" value="1"/>
</dbReference>
<name>A0ABP7IFC8_9ACTN</name>
<proteinExistence type="predicted"/>
<dbReference type="EMBL" id="BAABAH010000005">
    <property type="protein sequence ID" value="GAA3817102.1"/>
    <property type="molecule type" value="Genomic_DNA"/>
</dbReference>
<accession>A0ABP7IFC8</accession>
<evidence type="ECO:0000313" key="3">
    <source>
        <dbReference type="Proteomes" id="UP001501821"/>
    </source>
</evidence>
<dbReference type="RefSeq" id="WP_344774660.1">
    <property type="nucleotide sequence ID" value="NZ_BAABAH010000005.1"/>
</dbReference>
<dbReference type="SUPFAM" id="SSF63829">
    <property type="entry name" value="Calcium-dependent phosphotriesterase"/>
    <property type="match status" value="1"/>
</dbReference>